<feature type="domain" description="Nitrogenase/oxidoreductase component 1" evidence="1">
    <location>
        <begin position="12"/>
        <end position="442"/>
    </location>
</feature>
<dbReference type="STRING" id="720554.Clocl_2302"/>
<proteinExistence type="predicted"/>
<gene>
    <name evidence="2" type="ordered locus">Clocl_2302</name>
</gene>
<keyword evidence="3" id="KW-1185">Reference proteome</keyword>
<dbReference type="Gene3D" id="3.40.50.1980">
    <property type="entry name" value="Nitrogenase molybdenum iron protein domain"/>
    <property type="match status" value="3"/>
</dbReference>
<reference evidence="2 3" key="2">
    <citation type="journal article" date="2012" name="Stand. Genomic Sci.">
        <title>Complete Genome Sequence of Clostridium clariflavum DSM 19732.</title>
        <authorList>
            <person name="Izquierdo J.A."/>
            <person name="Goodwin L."/>
            <person name="Davenport K.W."/>
            <person name="Teshima H."/>
            <person name="Bruce D."/>
            <person name="Detter C."/>
            <person name="Tapia R."/>
            <person name="Han S."/>
            <person name="Land M."/>
            <person name="Hauser L."/>
            <person name="Jeffries C.D."/>
            <person name="Han J."/>
            <person name="Pitluck S."/>
            <person name="Nolan M."/>
            <person name="Chen A."/>
            <person name="Huntemann M."/>
            <person name="Mavromatis K."/>
            <person name="Mikhailova N."/>
            <person name="Liolios K."/>
            <person name="Woyke T."/>
            <person name="Lynd L.R."/>
        </authorList>
    </citation>
    <scope>NUCLEOTIDE SEQUENCE [LARGE SCALE GENOMIC DNA]</scope>
    <source>
        <strain evidence="3">DSM 19732 / NBRC 101661 / EBR45</strain>
    </source>
</reference>
<dbReference type="Pfam" id="PF00148">
    <property type="entry name" value="Oxidored_nitro"/>
    <property type="match status" value="1"/>
</dbReference>
<accession>G8LYC0</accession>
<dbReference type="RefSeq" id="WP_014255468.1">
    <property type="nucleotide sequence ID" value="NC_016627.1"/>
</dbReference>
<dbReference type="KEGG" id="ccl:Clocl_2302"/>
<dbReference type="EMBL" id="CP003065">
    <property type="protein sequence ID" value="AEV68889.1"/>
    <property type="molecule type" value="Genomic_DNA"/>
</dbReference>
<dbReference type="AlphaFoldDB" id="G8LYC0"/>
<evidence type="ECO:0000313" key="3">
    <source>
        <dbReference type="Proteomes" id="UP000005435"/>
    </source>
</evidence>
<dbReference type="eggNOG" id="COG2710">
    <property type="taxonomic scope" value="Bacteria"/>
</dbReference>
<dbReference type="GO" id="GO:0016491">
    <property type="term" value="F:oxidoreductase activity"/>
    <property type="evidence" value="ECO:0007669"/>
    <property type="project" value="InterPro"/>
</dbReference>
<dbReference type="PANTHER" id="PTHR42956">
    <property type="entry name" value="NITROGENASE IRON-MOLYBDENUM COFACTOR BIOSYNTHESIS PROTEIN NIFE"/>
    <property type="match status" value="1"/>
</dbReference>
<dbReference type="HOGENOM" id="CLU_025876_4_0_9"/>
<dbReference type="InterPro" id="IPR000510">
    <property type="entry name" value="Nase/OxRdtase_comp1"/>
</dbReference>
<dbReference type="Proteomes" id="UP000005435">
    <property type="component" value="Chromosome"/>
</dbReference>
<dbReference type="PANTHER" id="PTHR42956:SF1">
    <property type="entry name" value="NITROGENASE IRON-MOLYBDENUM COFACTOR BIOSYNTHESIS PROTEIN NIFE"/>
    <property type="match status" value="1"/>
</dbReference>
<dbReference type="SUPFAM" id="SSF53807">
    <property type="entry name" value="Helical backbone' metal receptor"/>
    <property type="match status" value="1"/>
</dbReference>
<evidence type="ECO:0000259" key="1">
    <source>
        <dbReference type="Pfam" id="PF00148"/>
    </source>
</evidence>
<protein>
    <submittedName>
        <fullName evidence="2">Nitrogenase molybdenum-iron protein, alpha and beta chains</fullName>
    </submittedName>
</protein>
<evidence type="ECO:0000313" key="2">
    <source>
        <dbReference type="EMBL" id="AEV68889.1"/>
    </source>
</evidence>
<dbReference type="InterPro" id="IPR049939">
    <property type="entry name" value="NifE-like"/>
</dbReference>
<sequence length="446" mass="49899" precursor="true">MSKFIDRPRYVCALGGAIGTLKNLHRTIPILHAAAGCGGNISNALNYASGYLGSGYCAGQALSSSNVYEQEIVFGGEERLYEQVENTIKIMDGDLYFIVSGCMVEMIGDDVKSVAKRFQDRDVTLLAADTGGFHGNFFKGYDIVLSTLFREFTIKTEVKNEKLINLWGIVPVQDVFWKGNLKNLKQLIEDLGYEVNTFFGEDETLDNLKNAGSAVLNVVVSDTAGIEPARVFEEVHGVPYISVPFPIGPHGTREFITKIAERLGIEKAFADKVIKKHQARYFSYIERIADVYNDLDLQRYAIIVGDSSYAQALARFLSDDLGWIPELVVITDILTDEQKEIVRERFTNFESGLKPKVVFDTDTSSVKRHFRDVWPNNNGSRYYNSFSPAFILGSSFEKDLADELKVPHLSVTYPISNRVVMDRTYAAYDGAIRLTEDIFSALVANR</sequence>
<organism evidence="2 3">
    <name type="scientific">Acetivibrio clariflavus (strain DSM 19732 / NBRC 101661 / EBR45)</name>
    <name type="common">Clostridium clariflavum</name>
    <dbReference type="NCBI Taxonomy" id="720554"/>
    <lineage>
        <taxon>Bacteria</taxon>
        <taxon>Bacillati</taxon>
        <taxon>Bacillota</taxon>
        <taxon>Clostridia</taxon>
        <taxon>Eubacteriales</taxon>
        <taxon>Oscillospiraceae</taxon>
        <taxon>Acetivibrio</taxon>
    </lineage>
</organism>
<reference evidence="3" key="1">
    <citation type="submission" date="2011-12" db="EMBL/GenBank/DDBJ databases">
        <title>Complete sequence of Clostridium clariflavum DSM 19732.</title>
        <authorList>
            <consortium name="US DOE Joint Genome Institute"/>
            <person name="Lucas S."/>
            <person name="Han J."/>
            <person name="Lapidus A."/>
            <person name="Cheng J.-F."/>
            <person name="Goodwin L."/>
            <person name="Pitluck S."/>
            <person name="Peters L."/>
            <person name="Teshima H."/>
            <person name="Detter J.C."/>
            <person name="Han C."/>
            <person name="Tapia R."/>
            <person name="Land M."/>
            <person name="Hauser L."/>
            <person name="Kyrpides N."/>
            <person name="Ivanova N."/>
            <person name="Pagani I."/>
            <person name="Kitzmiller T."/>
            <person name="Lynd L."/>
            <person name="Izquierdo J."/>
            <person name="Woyke T."/>
        </authorList>
    </citation>
    <scope>NUCLEOTIDE SEQUENCE [LARGE SCALE GENOMIC DNA]</scope>
    <source>
        <strain evidence="3">DSM 19732 / NBRC 101661 / EBR45</strain>
    </source>
</reference>
<dbReference type="OrthoDB" id="9802175at2"/>
<name>G8LYC0_ACECE</name>